<comment type="caution">
    <text evidence="1">The sequence shown here is derived from an EMBL/GenBank/DDBJ whole genome shotgun (WGS) entry which is preliminary data.</text>
</comment>
<organism evidence="1 2">
    <name type="scientific">Tritrichomonas musculus</name>
    <dbReference type="NCBI Taxonomy" id="1915356"/>
    <lineage>
        <taxon>Eukaryota</taxon>
        <taxon>Metamonada</taxon>
        <taxon>Parabasalia</taxon>
        <taxon>Tritrichomonadida</taxon>
        <taxon>Tritrichomonadidae</taxon>
        <taxon>Tritrichomonas</taxon>
    </lineage>
</organism>
<protein>
    <recommendedName>
        <fullName evidence="3">BACK domain-containing protein</fullName>
    </recommendedName>
</protein>
<evidence type="ECO:0000313" key="1">
    <source>
        <dbReference type="EMBL" id="KAK8899971.1"/>
    </source>
</evidence>
<accession>A0ABR2LAE1</accession>
<name>A0ABR2LAE1_9EUKA</name>
<evidence type="ECO:0008006" key="3">
    <source>
        <dbReference type="Google" id="ProtNLM"/>
    </source>
</evidence>
<sequence length="375" mass="42857">MSDPLFNEYMVPNYSGDFQLVIDFLQNSPIEINEGNALFLINVGCDLQIDNLVSRCLPYIPIETFLTNKNNILQNLYFSGSNIEKVLLILSSHFTELLSTDFLIKLPIPFIDAILHSPLLNVDSKDLLNFLSKIFNWKKNPNHRLAKYLPLEIIPKDDIKCYLNDYRLNFNHQRINIFNSFQITDKKIHISGYSVVKADLPPPIFSDDIYPGIIRKIYTKSQLNNNNSSILLSSSSVAFPTDMQESYGPEVLLNEGNVQYFCTKQGENEWLEIGFVNYIVSVSGYMLMSWRGASNKVCPVSWNLEASNDCKQWFIIDSKENILDLMIDSGCYVASIDQSKWYKYFRFTQLKTGNEGNTALALAGFEIYGLARLSS</sequence>
<keyword evidence="2" id="KW-1185">Reference proteome</keyword>
<dbReference type="Gene3D" id="2.60.120.260">
    <property type="entry name" value="Galactose-binding domain-like"/>
    <property type="match status" value="1"/>
</dbReference>
<gene>
    <name evidence="1" type="ORF">M9Y10_002294</name>
</gene>
<evidence type="ECO:0000313" key="2">
    <source>
        <dbReference type="Proteomes" id="UP001470230"/>
    </source>
</evidence>
<proteinExistence type="predicted"/>
<reference evidence="1 2" key="1">
    <citation type="submission" date="2024-04" db="EMBL/GenBank/DDBJ databases">
        <title>Tritrichomonas musculus Genome.</title>
        <authorList>
            <person name="Alves-Ferreira E."/>
            <person name="Grigg M."/>
            <person name="Lorenzi H."/>
            <person name="Galac M."/>
        </authorList>
    </citation>
    <scope>NUCLEOTIDE SEQUENCE [LARGE SCALE GENOMIC DNA]</scope>
    <source>
        <strain evidence="1 2">EAF2021</strain>
    </source>
</reference>
<dbReference type="Proteomes" id="UP001470230">
    <property type="component" value="Unassembled WGS sequence"/>
</dbReference>
<dbReference type="EMBL" id="JAPFFF010000001">
    <property type="protein sequence ID" value="KAK8899971.1"/>
    <property type="molecule type" value="Genomic_DNA"/>
</dbReference>
<dbReference type="InterPro" id="IPR008979">
    <property type="entry name" value="Galactose-bd-like_sf"/>
</dbReference>
<dbReference type="SUPFAM" id="SSF49785">
    <property type="entry name" value="Galactose-binding domain-like"/>
    <property type="match status" value="1"/>
</dbReference>